<organism evidence="2 3">
    <name type="scientific">Brachionus calyciflorus</name>
    <dbReference type="NCBI Taxonomy" id="104777"/>
    <lineage>
        <taxon>Eukaryota</taxon>
        <taxon>Metazoa</taxon>
        <taxon>Spiralia</taxon>
        <taxon>Gnathifera</taxon>
        <taxon>Rotifera</taxon>
        <taxon>Eurotatoria</taxon>
        <taxon>Monogononta</taxon>
        <taxon>Pseudotrocha</taxon>
        <taxon>Ploima</taxon>
        <taxon>Brachionidae</taxon>
        <taxon>Brachionus</taxon>
    </lineage>
</organism>
<accession>A0A814AH76</accession>
<feature type="region of interest" description="Disordered" evidence="1">
    <location>
        <begin position="14"/>
        <end position="42"/>
    </location>
</feature>
<dbReference type="Proteomes" id="UP000663879">
    <property type="component" value="Unassembled WGS sequence"/>
</dbReference>
<comment type="caution">
    <text evidence="2">The sequence shown here is derived from an EMBL/GenBank/DDBJ whole genome shotgun (WGS) entry which is preliminary data.</text>
</comment>
<protein>
    <submittedName>
        <fullName evidence="2">Uncharacterized protein</fullName>
    </submittedName>
</protein>
<name>A0A814AH76_9BILA</name>
<evidence type="ECO:0000313" key="3">
    <source>
        <dbReference type="Proteomes" id="UP000663879"/>
    </source>
</evidence>
<dbReference type="AlphaFoldDB" id="A0A814AH76"/>
<sequence>MIFDGNVKNLNDNQEVNERNNIDNGVGPTEIEGVQNDTEISRNDEISLPELPELNIEQEIVNINVLAEKLIRFVGERQVESTGHSFEINSNGSINLAPPQEPINTSSVALQATITVSTEKDNENENENIDNDGTRRSARLAVKTKPQYNVNRAYHKTNDTN</sequence>
<evidence type="ECO:0000256" key="1">
    <source>
        <dbReference type="SAM" id="MobiDB-lite"/>
    </source>
</evidence>
<evidence type="ECO:0000313" key="2">
    <source>
        <dbReference type="EMBL" id="CAF0913564.1"/>
    </source>
</evidence>
<gene>
    <name evidence="2" type="ORF">OXX778_LOCUS12031</name>
</gene>
<reference evidence="2" key="1">
    <citation type="submission" date="2021-02" db="EMBL/GenBank/DDBJ databases">
        <authorList>
            <person name="Nowell W R."/>
        </authorList>
    </citation>
    <scope>NUCLEOTIDE SEQUENCE</scope>
    <source>
        <strain evidence="2">Ploen Becks lab</strain>
    </source>
</reference>
<proteinExistence type="predicted"/>
<dbReference type="EMBL" id="CAJNOC010002116">
    <property type="protein sequence ID" value="CAF0913564.1"/>
    <property type="molecule type" value="Genomic_DNA"/>
</dbReference>
<keyword evidence="3" id="KW-1185">Reference proteome</keyword>